<evidence type="ECO:0000313" key="2">
    <source>
        <dbReference type="Proteomes" id="UP001631969"/>
    </source>
</evidence>
<organism evidence="1 2">
    <name type="scientific">Paenibacillus mesotrionivorans</name>
    <dbReference type="NCBI Taxonomy" id="3160968"/>
    <lineage>
        <taxon>Bacteria</taxon>
        <taxon>Bacillati</taxon>
        <taxon>Bacillota</taxon>
        <taxon>Bacilli</taxon>
        <taxon>Bacillales</taxon>
        <taxon>Paenibacillaceae</taxon>
        <taxon>Paenibacillus</taxon>
    </lineage>
</organism>
<keyword evidence="2" id="KW-1185">Reference proteome</keyword>
<comment type="caution">
    <text evidence="1">The sequence shown here is derived from an EMBL/GenBank/DDBJ whole genome shotgun (WGS) entry which is preliminary data.</text>
</comment>
<proteinExistence type="predicted"/>
<protein>
    <submittedName>
        <fullName evidence="1">TetR/AcrR family transcriptional regulator</fullName>
    </submittedName>
</protein>
<reference evidence="1" key="1">
    <citation type="submission" date="2024-12" db="EMBL/GenBank/DDBJ databases">
        <authorList>
            <person name="Wu N."/>
        </authorList>
    </citation>
    <scope>NUCLEOTIDE SEQUENCE</scope>
    <source>
        <strain evidence="1">P15</strain>
    </source>
</reference>
<dbReference type="Proteomes" id="UP001631969">
    <property type="component" value="Unassembled WGS sequence"/>
</dbReference>
<gene>
    <name evidence="1" type="ORF">ACI1P1_27050</name>
</gene>
<accession>A0ACC7P6N4</accession>
<name>A0ACC7P6N4_9BACL</name>
<evidence type="ECO:0000313" key="1">
    <source>
        <dbReference type="EMBL" id="MFM9331960.1"/>
    </source>
</evidence>
<dbReference type="EMBL" id="JBJURJ010000024">
    <property type="protein sequence ID" value="MFM9331960.1"/>
    <property type="molecule type" value="Genomic_DNA"/>
</dbReference>
<sequence>MNKPSLRDLKKEATAHALADAAFELAVERGLDGFVVDDVVQRAGYSRRTFANYFSCKEEAVATAVIPYSSNQQHEAERLLENLPENTSLLDALYQLMKLQFLEGLLLKMREVVSLSNTHPTLEPYILSVFRGLQNSAMETLNGLSHGRYPNGYTHLLVGAVYGAMLPVIDGTLNVLLPGDTVTDEQDATTFEEYLETTFRYLRNGF</sequence>